<feature type="non-terminal residue" evidence="2">
    <location>
        <position position="1"/>
    </location>
</feature>
<dbReference type="RefSeq" id="WP_414860236.1">
    <property type="nucleotide sequence ID" value="NZ_JTSJ01000085.1"/>
</dbReference>
<dbReference type="SUPFAM" id="SSF55874">
    <property type="entry name" value="ATPase domain of HSP90 chaperone/DNA topoisomerase II/histidine kinase"/>
    <property type="match status" value="1"/>
</dbReference>
<dbReference type="Pfam" id="PF02518">
    <property type="entry name" value="HATPase_c"/>
    <property type="match status" value="1"/>
</dbReference>
<dbReference type="Proteomes" id="UP000270834">
    <property type="component" value="Unassembled WGS sequence"/>
</dbReference>
<dbReference type="AlphaFoldDB" id="A0A3M5E892"/>
<evidence type="ECO:0000313" key="3">
    <source>
        <dbReference type="Proteomes" id="UP000270834"/>
    </source>
</evidence>
<gene>
    <name evidence="2" type="ORF">ALP65_04467</name>
</gene>
<evidence type="ECO:0000313" key="2">
    <source>
        <dbReference type="EMBL" id="RMS57860.1"/>
    </source>
</evidence>
<evidence type="ECO:0000259" key="1">
    <source>
        <dbReference type="Pfam" id="PF02518"/>
    </source>
</evidence>
<sequence length="45" mass="4546">GLGLAIVKRIAAQHGGSVELRNRDGGGLEARVCLPLGLLLPRGAA</sequence>
<proteinExistence type="predicted"/>
<reference evidence="2 3" key="1">
    <citation type="submission" date="2018-08" db="EMBL/GenBank/DDBJ databases">
        <title>Recombination of ecologically and evolutionarily significant loci maintains genetic cohesion in the Pseudomonas syringae species complex.</title>
        <authorList>
            <person name="Dillon M."/>
            <person name="Thakur S."/>
            <person name="Almeida R.N.D."/>
            <person name="Weir B.S."/>
            <person name="Guttman D.S."/>
        </authorList>
    </citation>
    <scope>NUCLEOTIDE SEQUENCE [LARGE SCALE GENOMIC DNA]</scope>
    <source>
        <strain evidence="2 3">ICMP 7846</strain>
    </source>
</reference>
<feature type="domain" description="Histidine kinase/HSP90-like ATPase" evidence="1">
    <location>
        <begin position="1"/>
        <end position="36"/>
    </location>
</feature>
<dbReference type="InterPro" id="IPR003594">
    <property type="entry name" value="HATPase_dom"/>
</dbReference>
<dbReference type="EMBL" id="RBSQ01000449">
    <property type="protein sequence ID" value="RMS57860.1"/>
    <property type="molecule type" value="Genomic_DNA"/>
</dbReference>
<dbReference type="Gene3D" id="3.30.565.10">
    <property type="entry name" value="Histidine kinase-like ATPase, C-terminal domain"/>
    <property type="match status" value="1"/>
</dbReference>
<name>A0A3M5E892_PSEAI</name>
<accession>A0A3M5E892</accession>
<protein>
    <recommendedName>
        <fullName evidence="1">Histidine kinase/HSP90-like ATPase domain-containing protein</fullName>
    </recommendedName>
</protein>
<comment type="caution">
    <text evidence="2">The sequence shown here is derived from an EMBL/GenBank/DDBJ whole genome shotgun (WGS) entry which is preliminary data.</text>
</comment>
<dbReference type="InterPro" id="IPR036890">
    <property type="entry name" value="HATPase_C_sf"/>
</dbReference>
<organism evidence="2 3">
    <name type="scientific">Pseudomonas aeruginosa</name>
    <dbReference type="NCBI Taxonomy" id="287"/>
    <lineage>
        <taxon>Bacteria</taxon>
        <taxon>Pseudomonadati</taxon>
        <taxon>Pseudomonadota</taxon>
        <taxon>Gammaproteobacteria</taxon>
        <taxon>Pseudomonadales</taxon>
        <taxon>Pseudomonadaceae</taxon>
        <taxon>Pseudomonas</taxon>
    </lineage>
</organism>